<dbReference type="PROSITE" id="PS51767">
    <property type="entry name" value="PEPTIDASE_A1"/>
    <property type="match status" value="1"/>
</dbReference>
<dbReference type="Gene3D" id="2.40.70.10">
    <property type="entry name" value="Acid Proteases"/>
    <property type="match status" value="2"/>
</dbReference>
<reference evidence="4" key="1">
    <citation type="submission" date="2025-08" db="UniProtKB">
        <authorList>
            <consortium name="Ensembl"/>
        </authorList>
    </citation>
    <scope>IDENTIFICATION</scope>
</reference>
<dbReference type="PANTHER" id="PTHR47966">
    <property type="entry name" value="BETA-SITE APP-CLEAVING ENZYME, ISOFORM A-RELATED"/>
    <property type="match status" value="1"/>
</dbReference>
<protein>
    <recommendedName>
        <fullName evidence="3">Peptidase A1 domain-containing protein</fullName>
    </recommendedName>
</protein>
<comment type="similarity">
    <text evidence="1">Belongs to the peptidase A1 family.</text>
</comment>
<feature type="chain" id="PRO_5029723943" description="Peptidase A1 domain-containing protein" evidence="2">
    <location>
        <begin position="20"/>
        <end position="110"/>
    </location>
</feature>
<dbReference type="PANTHER" id="PTHR47966:SF66">
    <property type="entry name" value="PEPSINOGEN C"/>
    <property type="match status" value="1"/>
</dbReference>
<dbReference type="InterPro" id="IPR033121">
    <property type="entry name" value="PEPTIDASE_A1"/>
</dbReference>
<dbReference type="SUPFAM" id="SSF50630">
    <property type="entry name" value="Acid proteases"/>
    <property type="match status" value="1"/>
</dbReference>
<reference evidence="4" key="2">
    <citation type="submission" date="2025-09" db="UniProtKB">
        <authorList>
            <consortium name="Ensembl"/>
        </authorList>
    </citation>
    <scope>IDENTIFICATION</scope>
</reference>
<dbReference type="Gene3D" id="6.10.140.60">
    <property type="match status" value="1"/>
</dbReference>
<evidence type="ECO:0000256" key="1">
    <source>
        <dbReference type="ARBA" id="ARBA00007447"/>
    </source>
</evidence>
<accession>A0A7M4EYI4</accession>
<keyword evidence="2" id="KW-0732">Signal</keyword>
<dbReference type="InterPro" id="IPR012848">
    <property type="entry name" value="Aspartic_peptidase_N"/>
</dbReference>
<dbReference type="InterPro" id="IPR021109">
    <property type="entry name" value="Peptidase_aspartic_dom_sf"/>
</dbReference>
<evidence type="ECO:0000313" key="4">
    <source>
        <dbReference type="Ensembl" id="ENSCPRP00005016314.1"/>
    </source>
</evidence>
<evidence type="ECO:0000313" key="5">
    <source>
        <dbReference type="Proteomes" id="UP000594220"/>
    </source>
</evidence>
<dbReference type="Ensembl" id="ENSCPRT00005019106.1">
    <property type="protein sequence ID" value="ENSCPRP00005016314.1"/>
    <property type="gene ID" value="ENSCPRG00005011393.1"/>
</dbReference>
<dbReference type="Pfam" id="PF00026">
    <property type="entry name" value="Asp"/>
    <property type="match status" value="1"/>
</dbReference>
<feature type="domain" description="Peptidase A1" evidence="3">
    <location>
        <begin position="72"/>
        <end position="110"/>
    </location>
</feature>
<keyword evidence="5" id="KW-1185">Reference proteome</keyword>
<dbReference type="OMA" id="EPMAYKD"/>
<dbReference type="GO" id="GO:0004190">
    <property type="term" value="F:aspartic-type endopeptidase activity"/>
    <property type="evidence" value="ECO:0007669"/>
    <property type="project" value="InterPro"/>
</dbReference>
<proteinExistence type="inferred from homology"/>
<dbReference type="InterPro" id="IPR001461">
    <property type="entry name" value="Aspartic_peptidase_A1"/>
</dbReference>
<dbReference type="Pfam" id="PF07966">
    <property type="entry name" value="A1_Propeptide"/>
    <property type="match status" value="1"/>
</dbReference>
<evidence type="ECO:0000256" key="2">
    <source>
        <dbReference type="SAM" id="SignalP"/>
    </source>
</evidence>
<name>A0A7M4EYI4_CROPO</name>
<sequence length="110" mass="12356">MKWLILALVCLHLSEGIVGVPLKRFKSMQEVMRDKGVLKDYLQTHHYDPASKYYNQFSVASEPLANYIDVSYYGEISTGTPPQNFLVLFDTGSSNLGVPSRYCPSEACSE</sequence>
<dbReference type="Proteomes" id="UP000594220">
    <property type="component" value="Unplaced"/>
</dbReference>
<dbReference type="GeneTree" id="ENSGT00940000164965"/>
<organism evidence="4 5">
    <name type="scientific">Crocodylus porosus</name>
    <name type="common">Saltwater crocodile</name>
    <name type="synonym">Estuarine crocodile</name>
    <dbReference type="NCBI Taxonomy" id="8502"/>
    <lineage>
        <taxon>Eukaryota</taxon>
        <taxon>Metazoa</taxon>
        <taxon>Chordata</taxon>
        <taxon>Craniata</taxon>
        <taxon>Vertebrata</taxon>
        <taxon>Euteleostomi</taxon>
        <taxon>Archelosauria</taxon>
        <taxon>Archosauria</taxon>
        <taxon>Crocodylia</taxon>
        <taxon>Longirostres</taxon>
        <taxon>Crocodylidae</taxon>
        <taxon>Crocodylus</taxon>
    </lineage>
</organism>
<evidence type="ECO:0000259" key="3">
    <source>
        <dbReference type="PROSITE" id="PS51767"/>
    </source>
</evidence>
<dbReference type="GO" id="GO:0006508">
    <property type="term" value="P:proteolysis"/>
    <property type="evidence" value="ECO:0007669"/>
    <property type="project" value="InterPro"/>
</dbReference>
<feature type="signal peptide" evidence="2">
    <location>
        <begin position="1"/>
        <end position="19"/>
    </location>
</feature>
<dbReference type="AlphaFoldDB" id="A0A7M4EYI4"/>